<evidence type="ECO:0000313" key="13">
    <source>
        <dbReference type="Proteomes" id="UP000053405"/>
    </source>
</evidence>
<evidence type="ECO:0000259" key="11">
    <source>
        <dbReference type="PROSITE" id="PS51352"/>
    </source>
</evidence>
<comment type="caution">
    <text evidence="12">The sequence shown here is derived from an EMBL/GenBank/DDBJ whole genome shotgun (WGS) entry which is preliminary data.</text>
</comment>
<dbReference type="CDD" id="cd02947">
    <property type="entry name" value="TRX_family"/>
    <property type="match status" value="1"/>
</dbReference>
<dbReference type="Pfam" id="PF00085">
    <property type="entry name" value="Thioredoxin"/>
    <property type="match status" value="1"/>
</dbReference>
<name>L7L9C0_9ACTN</name>
<keyword evidence="3" id="KW-0813">Transport</keyword>
<reference evidence="12 13" key="1">
    <citation type="submission" date="2012-12" db="EMBL/GenBank/DDBJ databases">
        <title>Whole genome shotgun sequence of Gordonia hirsuta NBRC 16056.</title>
        <authorList>
            <person name="Isaki-Nakamura S."/>
            <person name="Hosoyama A."/>
            <person name="Tsuchikane K."/>
            <person name="Katsumata H."/>
            <person name="Baba S."/>
            <person name="Yamazaki S."/>
            <person name="Fujita N."/>
        </authorList>
    </citation>
    <scope>NUCLEOTIDE SEQUENCE [LARGE SCALE GENOMIC DNA]</scope>
    <source>
        <strain evidence="12 13">NBRC 16056</strain>
    </source>
</reference>
<dbReference type="EMBL" id="BANT01000024">
    <property type="protein sequence ID" value="GAC57745.1"/>
    <property type="molecule type" value="Genomic_DNA"/>
</dbReference>
<dbReference type="FunFam" id="3.40.30.10:FF:000001">
    <property type="entry name" value="Thioredoxin"/>
    <property type="match status" value="1"/>
</dbReference>
<protein>
    <recommendedName>
        <fullName evidence="7 8">Thioredoxin</fullName>
    </recommendedName>
</protein>
<dbReference type="PANTHER" id="PTHR45663:SF11">
    <property type="entry name" value="GEO12009P1"/>
    <property type="match status" value="1"/>
</dbReference>
<dbReference type="PANTHER" id="PTHR45663">
    <property type="entry name" value="GEO12009P1"/>
    <property type="match status" value="1"/>
</dbReference>
<proteinExistence type="inferred from homology"/>
<feature type="domain" description="Thioredoxin" evidence="11">
    <location>
        <begin position="1"/>
        <end position="109"/>
    </location>
</feature>
<evidence type="ECO:0000256" key="8">
    <source>
        <dbReference type="PIRNR" id="PIRNR000077"/>
    </source>
</evidence>
<gene>
    <name evidence="12" type="primary">trxA</name>
    <name evidence="12" type="ORF">GOHSU_24_00340</name>
</gene>
<evidence type="ECO:0000256" key="10">
    <source>
        <dbReference type="PIRSR" id="PIRSR000077-4"/>
    </source>
</evidence>
<keyword evidence="5 10" id="KW-1015">Disulfide bond</keyword>
<accession>L7L9C0</accession>
<evidence type="ECO:0000256" key="7">
    <source>
        <dbReference type="NCBIfam" id="TIGR01068"/>
    </source>
</evidence>
<feature type="site" description="Deprotonates C-terminal active site Cys" evidence="9">
    <location>
        <position position="27"/>
    </location>
</feature>
<comment type="function">
    <text evidence="1">Participates in various redox reactions through the reversible oxidation of its active center dithiol to a disulfide and catalyzes dithiol-disulfide exchange reactions.</text>
</comment>
<feature type="site" description="Contributes to redox potential value" evidence="9">
    <location>
        <position position="34"/>
    </location>
</feature>
<dbReference type="GO" id="GO:0015035">
    <property type="term" value="F:protein-disulfide reductase activity"/>
    <property type="evidence" value="ECO:0007669"/>
    <property type="project" value="UniProtKB-UniRule"/>
</dbReference>
<dbReference type="Proteomes" id="UP000053405">
    <property type="component" value="Unassembled WGS sequence"/>
</dbReference>
<feature type="active site" description="Nucleophile" evidence="9">
    <location>
        <position position="36"/>
    </location>
</feature>
<dbReference type="InterPro" id="IPR005746">
    <property type="entry name" value="Thioredoxin"/>
</dbReference>
<dbReference type="AlphaFoldDB" id="L7L9C0"/>
<dbReference type="PROSITE" id="PS51352">
    <property type="entry name" value="THIOREDOXIN_2"/>
    <property type="match status" value="1"/>
</dbReference>
<evidence type="ECO:0000256" key="3">
    <source>
        <dbReference type="ARBA" id="ARBA00022448"/>
    </source>
</evidence>
<dbReference type="RefSeq" id="WP_005940494.1">
    <property type="nucleotide sequence ID" value="NZ_ATVK01000051.1"/>
</dbReference>
<dbReference type="GO" id="GO:0045454">
    <property type="term" value="P:cell redox homeostasis"/>
    <property type="evidence" value="ECO:0007669"/>
    <property type="project" value="TreeGrafter"/>
</dbReference>
<dbReference type="NCBIfam" id="TIGR01068">
    <property type="entry name" value="thioredoxin"/>
    <property type="match status" value="1"/>
</dbReference>
<evidence type="ECO:0000256" key="9">
    <source>
        <dbReference type="PIRSR" id="PIRSR000077-1"/>
    </source>
</evidence>
<keyword evidence="4" id="KW-0249">Electron transport</keyword>
<evidence type="ECO:0000256" key="1">
    <source>
        <dbReference type="ARBA" id="ARBA00003318"/>
    </source>
</evidence>
<feature type="disulfide bond" description="Redox-active" evidence="10">
    <location>
        <begin position="33"/>
        <end position="36"/>
    </location>
</feature>
<dbReference type="SUPFAM" id="SSF52833">
    <property type="entry name" value="Thioredoxin-like"/>
    <property type="match status" value="1"/>
</dbReference>
<sequence length="112" mass="11804">MGNHAIDVTDATFASTVLESDKPVLVDFWGPRCGPCKMVAPVVEEIARDHAGTLTVAKVDVDANPMVARDLQIMAVPTLMVFSGGKPVTTMRGAKSKAAILRELAPVLNSDG</sequence>
<dbReference type="STRING" id="1121927.GOHSU_24_00340"/>
<dbReference type="eggNOG" id="COG3118">
    <property type="taxonomic scope" value="Bacteria"/>
</dbReference>
<dbReference type="InterPro" id="IPR036249">
    <property type="entry name" value="Thioredoxin-like_sf"/>
</dbReference>
<comment type="similarity">
    <text evidence="2 8">Belongs to the thioredoxin family.</text>
</comment>
<evidence type="ECO:0000256" key="5">
    <source>
        <dbReference type="ARBA" id="ARBA00023157"/>
    </source>
</evidence>
<feature type="active site" description="Nucleophile" evidence="9">
    <location>
        <position position="33"/>
    </location>
</feature>
<evidence type="ECO:0000313" key="12">
    <source>
        <dbReference type="EMBL" id="GAC57745.1"/>
    </source>
</evidence>
<evidence type="ECO:0000256" key="4">
    <source>
        <dbReference type="ARBA" id="ARBA00022982"/>
    </source>
</evidence>
<feature type="site" description="Contributes to redox potential value" evidence="9">
    <location>
        <position position="35"/>
    </location>
</feature>
<evidence type="ECO:0000256" key="2">
    <source>
        <dbReference type="ARBA" id="ARBA00008987"/>
    </source>
</evidence>
<dbReference type="InterPro" id="IPR013766">
    <property type="entry name" value="Thioredoxin_domain"/>
</dbReference>
<organism evidence="12 13">
    <name type="scientific">Gordonia hirsuta DSM 44140 = NBRC 16056</name>
    <dbReference type="NCBI Taxonomy" id="1121927"/>
    <lineage>
        <taxon>Bacteria</taxon>
        <taxon>Bacillati</taxon>
        <taxon>Actinomycetota</taxon>
        <taxon>Actinomycetes</taxon>
        <taxon>Mycobacteriales</taxon>
        <taxon>Gordoniaceae</taxon>
        <taxon>Gordonia</taxon>
    </lineage>
</organism>
<keyword evidence="6 10" id="KW-0676">Redox-active center</keyword>
<dbReference type="OrthoDB" id="9790390at2"/>
<dbReference type="Gene3D" id="3.40.30.10">
    <property type="entry name" value="Glutaredoxin"/>
    <property type="match status" value="1"/>
</dbReference>
<dbReference type="GO" id="GO:0005829">
    <property type="term" value="C:cytosol"/>
    <property type="evidence" value="ECO:0007669"/>
    <property type="project" value="TreeGrafter"/>
</dbReference>
<evidence type="ECO:0000256" key="6">
    <source>
        <dbReference type="ARBA" id="ARBA00023284"/>
    </source>
</evidence>
<dbReference type="PIRSF" id="PIRSF000077">
    <property type="entry name" value="Thioredoxin"/>
    <property type="match status" value="1"/>
</dbReference>
<keyword evidence="13" id="KW-1185">Reference proteome</keyword>